<dbReference type="InParanoid" id="A0A152A0L9"/>
<evidence type="ECO:0000256" key="1">
    <source>
        <dbReference type="SAM" id="MobiDB-lite"/>
    </source>
</evidence>
<sequence>MISLNKIFSKTTFNISIATRFYVKNSKPKQGHYPSKEKRAKSILNRYDYINKNDTTKSFLKNNGAIDSGSLLPSGLPMPVFPVPKYSKQKEVIQQIEQFEKQLINNPTETLKSDDNYDQYYKYLAHKLKIKMPSDWYKVKRKDFISHYGQKVLDEYGGDHIRAIVSHFPQENWKLWKFPTVQKSFWFNRDNQHQYIEWLVKVLKKGEEKEEWHYLSQRNFRENYGSYFLDTYGGVYEALSALYPQYPWKPWLFEKLSNITIKAYFERRVNEQFYMTWLASKLGFQVTDYDKWYTLENRDLKMNEGTFLLYKYKKSCYKLVTSILGQPEESQWHTWRFKVAPKKRLNIDILQDYINYLKKTFNLETDQQLLDNQIITEQVITDTHGQPILTEFGGSIQSALESLANKDSIYKRNQVEENEGEDEGKDFDDLYELDSSLQEQLDHQPDEEIDTKPRHKKYSLKKKNQ</sequence>
<comment type="caution">
    <text evidence="2">The sequence shown here is derived from an EMBL/GenBank/DDBJ whole genome shotgun (WGS) entry which is preliminary data.</text>
</comment>
<evidence type="ECO:0000313" key="3">
    <source>
        <dbReference type="Proteomes" id="UP000076078"/>
    </source>
</evidence>
<dbReference type="AlphaFoldDB" id="A0A152A0L9"/>
<evidence type="ECO:0000313" key="2">
    <source>
        <dbReference type="EMBL" id="KYQ99801.1"/>
    </source>
</evidence>
<dbReference type="FunCoup" id="A0A152A0L9">
    <property type="interactions" value="372"/>
</dbReference>
<reference evidence="2 3" key="1">
    <citation type="submission" date="2015-12" db="EMBL/GenBank/DDBJ databases">
        <title>Dictyostelia acquired genes for synthesis and detection of signals that induce cell-type specialization by lateral gene transfer from prokaryotes.</title>
        <authorList>
            <person name="Gloeckner G."/>
            <person name="Schaap P."/>
        </authorList>
    </citation>
    <scope>NUCLEOTIDE SEQUENCE [LARGE SCALE GENOMIC DNA]</scope>
    <source>
        <strain evidence="2 3">TK</strain>
    </source>
</reference>
<proteinExistence type="predicted"/>
<feature type="region of interest" description="Disordered" evidence="1">
    <location>
        <begin position="439"/>
        <end position="465"/>
    </location>
</feature>
<organism evidence="2 3">
    <name type="scientific">Tieghemostelium lacteum</name>
    <name type="common">Slime mold</name>
    <name type="synonym">Dictyostelium lacteum</name>
    <dbReference type="NCBI Taxonomy" id="361077"/>
    <lineage>
        <taxon>Eukaryota</taxon>
        <taxon>Amoebozoa</taxon>
        <taxon>Evosea</taxon>
        <taxon>Eumycetozoa</taxon>
        <taxon>Dictyostelia</taxon>
        <taxon>Dictyosteliales</taxon>
        <taxon>Raperosteliaceae</taxon>
        <taxon>Tieghemostelium</taxon>
    </lineage>
</organism>
<accession>A0A152A0L9</accession>
<dbReference type="OrthoDB" id="20912at2759"/>
<dbReference type="Proteomes" id="UP000076078">
    <property type="component" value="Unassembled WGS sequence"/>
</dbReference>
<gene>
    <name evidence="2" type="ORF">DLAC_03749</name>
</gene>
<protein>
    <submittedName>
        <fullName evidence="2">Uncharacterized protein</fullName>
    </submittedName>
</protein>
<dbReference type="EMBL" id="LODT01000020">
    <property type="protein sequence ID" value="KYQ99801.1"/>
    <property type="molecule type" value="Genomic_DNA"/>
</dbReference>
<name>A0A152A0L9_TIELA</name>
<feature type="compositionally biased region" description="Basic and acidic residues" evidence="1">
    <location>
        <begin position="440"/>
        <end position="452"/>
    </location>
</feature>
<keyword evidence="3" id="KW-1185">Reference proteome</keyword>
<feature type="compositionally biased region" description="Basic residues" evidence="1">
    <location>
        <begin position="453"/>
        <end position="465"/>
    </location>
</feature>